<organism evidence="1 2">
    <name type="scientific">Myxococcus virescens</name>
    <dbReference type="NCBI Taxonomy" id="83456"/>
    <lineage>
        <taxon>Bacteria</taxon>
        <taxon>Pseudomonadati</taxon>
        <taxon>Myxococcota</taxon>
        <taxon>Myxococcia</taxon>
        <taxon>Myxococcales</taxon>
        <taxon>Cystobacterineae</taxon>
        <taxon>Myxococcaceae</taxon>
        <taxon>Myxococcus</taxon>
    </lineage>
</organism>
<dbReference type="Pfam" id="PF14412">
    <property type="entry name" value="AHH"/>
    <property type="match status" value="1"/>
</dbReference>
<name>A0ABY0NAH0_9BACT</name>
<proteinExistence type="predicted"/>
<keyword evidence="2" id="KW-1185">Reference proteome</keyword>
<accession>A0ABY0NAH0</accession>
<dbReference type="InterPro" id="IPR032871">
    <property type="entry name" value="AHH_dom_containing"/>
</dbReference>
<evidence type="ECO:0000313" key="1">
    <source>
        <dbReference type="EMBL" id="SDF21400.1"/>
    </source>
</evidence>
<gene>
    <name evidence="1" type="ORF">SAMN04488504_1242</name>
</gene>
<dbReference type="Proteomes" id="UP000198717">
    <property type="component" value="Unassembled WGS sequence"/>
</dbReference>
<reference evidence="1 2" key="1">
    <citation type="submission" date="2016-10" db="EMBL/GenBank/DDBJ databases">
        <authorList>
            <person name="Varghese N."/>
            <person name="Submissions S."/>
        </authorList>
    </citation>
    <scope>NUCLEOTIDE SEQUENCE [LARGE SCALE GENOMIC DNA]</scope>
    <source>
        <strain evidence="1 2">DSM 2260</strain>
    </source>
</reference>
<dbReference type="EMBL" id="FNAJ01000024">
    <property type="protein sequence ID" value="SDF21400.1"/>
    <property type="molecule type" value="Genomic_DNA"/>
</dbReference>
<evidence type="ECO:0000313" key="2">
    <source>
        <dbReference type="Proteomes" id="UP000198717"/>
    </source>
</evidence>
<protein>
    <submittedName>
        <fullName evidence="1">A nuclease family of the HNH/ENDO VII superfamily with conserved AHH</fullName>
    </submittedName>
</protein>
<sequence length="173" mass="19063">MVPLPVSSLAAQCQIHTLEQLDSTSTLKDNAVLAGWDINGVSNGMLLPKDEADVALHLLQEHNGSHPGAYTSPIADLLDDIENAYAEVCQGKEDVALQLALAEQLKQASVFVQTRILGIRQQASGVEFWGLHLNSLSVYTSAVRTLEDRRQRYMEQQRQQILNNTQRQASKGV</sequence>
<comment type="caution">
    <text evidence="1">The sequence shown here is derived from an EMBL/GenBank/DDBJ whole genome shotgun (WGS) entry which is preliminary data.</text>
</comment>